<dbReference type="InterPro" id="IPR032465">
    <property type="entry name" value="ACMSD"/>
</dbReference>
<keyword evidence="1 3" id="KW-0210">Decarboxylase</keyword>
<dbReference type="InterPro" id="IPR032466">
    <property type="entry name" value="Metal_Hydrolase"/>
</dbReference>
<keyword evidence="2 3" id="KW-0456">Lyase</keyword>
<comment type="caution">
    <text evidence="5">The sequence shown here is derived from an EMBL/GenBank/DDBJ whole genome shotgun (WGS) entry which is preliminary data.</text>
</comment>
<keyword evidence="6" id="KW-1185">Reference proteome</keyword>
<evidence type="ECO:0000256" key="2">
    <source>
        <dbReference type="ARBA" id="ARBA00023239"/>
    </source>
</evidence>
<evidence type="ECO:0000313" key="6">
    <source>
        <dbReference type="Proteomes" id="UP000298030"/>
    </source>
</evidence>
<dbReference type="GO" id="GO:0016831">
    <property type="term" value="F:carboxy-lyase activity"/>
    <property type="evidence" value="ECO:0007669"/>
    <property type="project" value="UniProtKB-KW"/>
</dbReference>
<organism evidence="5 6">
    <name type="scientific">Coprinellus micaceus</name>
    <name type="common">Glistening ink-cap mushroom</name>
    <name type="synonym">Coprinus micaceus</name>
    <dbReference type="NCBI Taxonomy" id="71717"/>
    <lineage>
        <taxon>Eukaryota</taxon>
        <taxon>Fungi</taxon>
        <taxon>Dikarya</taxon>
        <taxon>Basidiomycota</taxon>
        <taxon>Agaricomycotina</taxon>
        <taxon>Agaricomycetes</taxon>
        <taxon>Agaricomycetidae</taxon>
        <taxon>Agaricales</taxon>
        <taxon>Agaricineae</taxon>
        <taxon>Psathyrellaceae</taxon>
        <taxon>Coprinellus</taxon>
    </lineage>
</organism>
<evidence type="ECO:0000256" key="3">
    <source>
        <dbReference type="RuleBase" id="RU366045"/>
    </source>
</evidence>
<name>A0A4Y7TQ62_COPMI</name>
<dbReference type="Proteomes" id="UP000298030">
    <property type="component" value="Unassembled WGS sequence"/>
</dbReference>
<feature type="domain" description="Amidohydrolase-related" evidence="4">
    <location>
        <begin position="4"/>
        <end position="283"/>
    </location>
</feature>
<sequence length="343" mass="37924">MPCIDIHHHFFPPDLQSSKAKANQDLGWRTPPGHLQWSPELSLKAMDELGIDISILSFPAISTGAVSEENRKAARSRNEFAHRVCEKYPERFGFFASLPFLDDIEGCLAEIAFAFDVLQADGVSLTSSYGLGPDAKYIGHDLYDPIWHELNKRHAVVLLHGAQTPSSTPYPHPFLGVPITEVPNETYKAAAHLVVTGHKRLYPDVKIILAHMGGTLPVMAARTAALSSYMGCTLTPEDILEDFKTFYFDIALSAYGPALMSLEEWVGEGRIVYGSDFPAVSTETVKWFNGHLDEYSRGRKSGSPVGRIQGEGEEEKSQDILCRNTLALLPRLATILSQQPKDK</sequence>
<accession>A0A4Y7TQ62</accession>
<dbReference type="Gene3D" id="3.20.20.140">
    <property type="entry name" value="Metal-dependent hydrolases"/>
    <property type="match status" value="1"/>
</dbReference>
<comment type="similarity">
    <text evidence="3">Belongs to the metallo-dependent hydrolases superfamily.</text>
</comment>
<dbReference type="PANTHER" id="PTHR21240">
    <property type="entry name" value="2-AMINO-3-CARBOXYLMUCONATE-6-SEMIALDEHYDE DECARBOXYLASE"/>
    <property type="match status" value="1"/>
</dbReference>
<proteinExistence type="inferred from homology"/>
<dbReference type="GO" id="GO:0005737">
    <property type="term" value="C:cytoplasm"/>
    <property type="evidence" value="ECO:0007669"/>
    <property type="project" value="TreeGrafter"/>
</dbReference>
<dbReference type="EMBL" id="QPFP01000007">
    <property type="protein sequence ID" value="TEB35679.1"/>
    <property type="molecule type" value="Genomic_DNA"/>
</dbReference>
<dbReference type="AlphaFoldDB" id="A0A4Y7TQ62"/>
<keyword evidence="5" id="KW-0378">Hydrolase</keyword>
<dbReference type="Pfam" id="PF04909">
    <property type="entry name" value="Amidohydro_2"/>
    <property type="match status" value="1"/>
</dbReference>
<dbReference type="GO" id="GO:0019748">
    <property type="term" value="P:secondary metabolic process"/>
    <property type="evidence" value="ECO:0007669"/>
    <property type="project" value="TreeGrafter"/>
</dbReference>
<protein>
    <submittedName>
        <fullName evidence="5">Amidohydrolase 2</fullName>
    </submittedName>
</protein>
<dbReference type="OrthoDB" id="2832284at2759"/>
<dbReference type="SUPFAM" id="SSF51556">
    <property type="entry name" value="Metallo-dependent hydrolases"/>
    <property type="match status" value="1"/>
</dbReference>
<dbReference type="PANTHER" id="PTHR21240:SF28">
    <property type="entry name" value="ISO-OROTATE DECARBOXYLASE (EUROFUNG)"/>
    <property type="match status" value="1"/>
</dbReference>
<evidence type="ECO:0000259" key="4">
    <source>
        <dbReference type="Pfam" id="PF04909"/>
    </source>
</evidence>
<evidence type="ECO:0000313" key="5">
    <source>
        <dbReference type="EMBL" id="TEB35679.1"/>
    </source>
</evidence>
<gene>
    <name evidence="5" type="ORF">FA13DRAFT_1367413</name>
</gene>
<evidence type="ECO:0000256" key="1">
    <source>
        <dbReference type="ARBA" id="ARBA00022793"/>
    </source>
</evidence>
<dbReference type="GO" id="GO:0016787">
    <property type="term" value="F:hydrolase activity"/>
    <property type="evidence" value="ECO:0007669"/>
    <property type="project" value="UniProtKB-KW"/>
</dbReference>
<dbReference type="InterPro" id="IPR006680">
    <property type="entry name" value="Amidohydro-rel"/>
</dbReference>
<reference evidence="5 6" key="1">
    <citation type="journal article" date="2019" name="Nat. Ecol. Evol.">
        <title>Megaphylogeny resolves global patterns of mushroom evolution.</title>
        <authorList>
            <person name="Varga T."/>
            <person name="Krizsan K."/>
            <person name="Foldi C."/>
            <person name="Dima B."/>
            <person name="Sanchez-Garcia M."/>
            <person name="Sanchez-Ramirez S."/>
            <person name="Szollosi G.J."/>
            <person name="Szarkandi J.G."/>
            <person name="Papp V."/>
            <person name="Albert L."/>
            <person name="Andreopoulos W."/>
            <person name="Angelini C."/>
            <person name="Antonin V."/>
            <person name="Barry K.W."/>
            <person name="Bougher N.L."/>
            <person name="Buchanan P."/>
            <person name="Buyck B."/>
            <person name="Bense V."/>
            <person name="Catcheside P."/>
            <person name="Chovatia M."/>
            <person name="Cooper J."/>
            <person name="Damon W."/>
            <person name="Desjardin D."/>
            <person name="Finy P."/>
            <person name="Geml J."/>
            <person name="Haridas S."/>
            <person name="Hughes K."/>
            <person name="Justo A."/>
            <person name="Karasinski D."/>
            <person name="Kautmanova I."/>
            <person name="Kiss B."/>
            <person name="Kocsube S."/>
            <person name="Kotiranta H."/>
            <person name="LaButti K.M."/>
            <person name="Lechner B.E."/>
            <person name="Liimatainen K."/>
            <person name="Lipzen A."/>
            <person name="Lukacs Z."/>
            <person name="Mihaltcheva S."/>
            <person name="Morgado L.N."/>
            <person name="Niskanen T."/>
            <person name="Noordeloos M.E."/>
            <person name="Ohm R.A."/>
            <person name="Ortiz-Santana B."/>
            <person name="Ovrebo C."/>
            <person name="Racz N."/>
            <person name="Riley R."/>
            <person name="Savchenko A."/>
            <person name="Shiryaev A."/>
            <person name="Soop K."/>
            <person name="Spirin V."/>
            <person name="Szebenyi C."/>
            <person name="Tomsovsky M."/>
            <person name="Tulloss R.E."/>
            <person name="Uehling J."/>
            <person name="Grigoriev I.V."/>
            <person name="Vagvolgyi C."/>
            <person name="Papp T."/>
            <person name="Martin F.M."/>
            <person name="Miettinen O."/>
            <person name="Hibbett D.S."/>
            <person name="Nagy L.G."/>
        </authorList>
    </citation>
    <scope>NUCLEOTIDE SEQUENCE [LARGE SCALE GENOMIC DNA]</scope>
    <source>
        <strain evidence="5 6">FP101781</strain>
    </source>
</reference>
<dbReference type="STRING" id="71717.A0A4Y7TQ62"/>